<dbReference type="Pfam" id="PF00696">
    <property type="entry name" value="AA_kinase"/>
    <property type="match status" value="1"/>
</dbReference>
<dbReference type="PIRSF" id="PIRSF000723">
    <property type="entry name" value="Carbamate_kin"/>
    <property type="match status" value="1"/>
</dbReference>
<dbReference type="Proteomes" id="UP000229080">
    <property type="component" value="Unassembled WGS sequence"/>
</dbReference>
<name>A0A2H0WYU8_9BACT</name>
<dbReference type="NCBIfam" id="TIGR00746">
    <property type="entry name" value="arcC"/>
    <property type="match status" value="1"/>
</dbReference>
<reference evidence="8" key="1">
    <citation type="submission" date="2017-09" db="EMBL/GenBank/DDBJ databases">
        <title>Depth-based differentiation of microbial function through sediment-hosted aquifers and enrichment of novel symbionts in the deep terrestrial subsurface.</title>
        <authorList>
            <person name="Probst A.J."/>
            <person name="Ladd B."/>
            <person name="Jarett J.K."/>
            <person name="Geller-Mcgrath D.E."/>
            <person name="Sieber C.M.K."/>
            <person name="Emerson J.B."/>
            <person name="Anantharaman K."/>
            <person name="Thomas B.C."/>
            <person name="Malmstrom R."/>
            <person name="Stieglmeier M."/>
            <person name="Klingl A."/>
            <person name="Woyke T."/>
            <person name="Ryan C.M."/>
            <person name="Banfield J.F."/>
        </authorList>
    </citation>
    <scope>NUCLEOTIDE SEQUENCE [LARGE SCALE GENOMIC DNA]</scope>
</reference>
<dbReference type="GO" id="GO:0019546">
    <property type="term" value="P:L-arginine deiminase pathway"/>
    <property type="evidence" value="ECO:0007669"/>
    <property type="project" value="TreeGrafter"/>
</dbReference>
<feature type="domain" description="Aspartate/glutamate/uridylate kinase" evidence="6">
    <location>
        <begin position="3"/>
        <end position="287"/>
    </location>
</feature>
<dbReference type="PANTHER" id="PTHR30409">
    <property type="entry name" value="CARBAMATE KINASE"/>
    <property type="match status" value="1"/>
</dbReference>
<dbReference type="NCBIfam" id="NF009007">
    <property type="entry name" value="PRK12352.1"/>
    <property type="match status" value="1"/>
</dbReference>
<accession>A0A2H0WYU8</accession>
<gene>
    <name evidence="7" type="primary">arcC</name>
    <name evidence="7" type="ORF">COT61_00385</name>
</gene>
<dbReference type="InterPro" id="IPR003964">
    <property type="entry name" value="Carb_kinase"/>
</dbReference>
<keyword evidence="3 5" id="KW-0418">Kinase</keyword>
<dbReference type="InterPro" id="IPR036393">
    <property type="entry name" value="AceGlu_kinase-like_sf"/>
</dbReference>
<evidence type="ECO:0000256" key="4">
    <source>
        <dbReference type="NCBIfam" id="TIGR00746"/>
    </source>
</evidence>
<protein>
    <recommendedName>
        <fullName evidence="4 5">Carbamate kinase</fullName>
    </recommendedName>
</protein>
<dbReference type="PRINTS" id="PR01469">
    <property type="entry name" value="CARBMTKINASE"/>
</dbReference>
<keyword evidence="2 5" id="KW-0808">Transferase</keyword>
<dbReference type="GO" id="GO:0008804">
    <property type="term" value="F:carbamate kinase activity"/>
    <property type="evidence" value="ECO:0007669"/>
    <property type="project" value="UniProtKB-UniRule"/>
</dbReference>
<evidence type="ECO:0000259" key="6">
    <source>
        <dbReference type="Pfam" id="PF00696"/>
    </source>
</evidence>
<evidence type="ECO:0000313" key="7">
    <source>
        <dbReference type="EMBL" id="PIS17108.1"/>
    </source>
</evidence>
<dbReference type="CDD" id="cd04235">
    <property type="entry name" value="AAK_CK"/>
    <property type="match status" value="1"/>
</dbReference>
<sequence>MKQRIVIALGGNAVQKQNEGGTYEEQAKNIEEAMRNLLPLAQDDNCELIITHGNGPQVGNILLQNAAAAQIVPPVPMFVCGAMSQGQIGYLLQQSLTNLLKQSGIQREVVTVITQVAVDKNDAAFQSPSKPVGPFYNSEDAKKISGETGHTFKEDAGRGYRRVVPSPEPIAIEEIKAIEALIEKGAIVIAGGGGGIPVVCEKELLRGVDAVIDKDKASALLADKLGADLLIILTAIEKVCLFYGQPKEVKLDSLNIEEAQRYVNEDHFADGSMRPKIEAVINFIKRDPERKALIAQANSLKEALEQKNGTWIKY</sequence>
<comment type="caution">
    <text evidence="7">The sequence shown here is derived from an EMBL/GenBank/DDBJ whole genome shotgun (WGS) entry which is preliminary data.</text>
</comment>
<dbReference type="SUPFAM" id="SSF53633">
    <property type="entry name" value="Carbamate kinase-like"/>
    <property type="match status" value="1"/>
</dbReference>
<evidence type="ECO:0000256" key="2">
    <source>
        <dbReference type="ARBA" id="ARBA00022679"/>
    </source>
</evidence>
<dbReference type="Gene3D" id="3.40.1160.10">
    <property type="entry name" value="Acetylglutamate kinase-like"/>
    <property type="match status" value="1"/>
</dbReference>
<evidence type="ECO:0000256" key="3">
    <source>
        <dbReference type="ARBA" id="ARBA00022777"/>
    </source>
</evidence>
<organism evidence="7 8">
    <name type="scientific">Candidatus Portnoybacteria bacterium CG09_land_8_20_14_0_10_44_13</name>
    <dbReference type="NCBI Taxonomy" id="1974811"/>
    <lineage>
        <taxon>Bacteria</taxon>
        <taxon>Candidatus Portnoyibacteriota</taxon>
    </lineage>
</organism>
<dbReference type="InterPro" id="IPR001048">
    <property type="entry name" value="Asp/Glu/Uridylate_kinase"/>
</dbReference>
<comment type="similarity">
    <text evidence="1 5">Belongs to the carbamate kinase family.</text>
</comment>
<dbReference type="EMBL" id="PEZF01000010">
    <property type="protein sequence ID" value="PIS17108.1"/>
    <property type="molecule type" value="Genomic_DNA"/>
</dbReference>
<dbReference type="AlphaFoldDB" id="A0A2H0WYU8"/>
<proteinExistence type="inferred from homology"/>
<dbReference type="PANTHER" id="PTHR30409:SF1">
    <property type="entry name" value="CARBAMATE KINASE-RELATED"/>
    <property type="match status" value="1"/>
</dbReference>
<evidence type="ECO:0000256" key="5">
    <source>
        <dbReference type="PIRNR" id="PIRNR000723"/>
    </source>
</evidence>
<dbReference type="GO" id="GO:0005829">
    <property type="term" value="C:cytosol"/>
    <property type="evidence" value="ECO:0007669"/>
    <property type="project" value="TreeGrafter"/>
</dbReference>
<evidence type="ECO:0000256" key="1">
    <source>
        <dbReference type="ARBA" id="ARBA00011066"/>
    </source>
</evidence>
<evidence type="ECO:0000313" key="8">
    <source>
        <dbReference type="Proteomes" id="UP000229080"/>
    </source>
</evidence>
<dbReference type="FunFam" id="3.40.1160.10:FF:000007">
    <property type="entry name" value="Carbamate kinase"/>
    <property type="match status" value="1"/>
</dbReference>